<dbReference type="PANTHER" id="PTHR31623">
    <property type="entry name" value="F21J9.9"/>
    <property type="match status" value="1"/>
</dbReference>
<comment type="similarity">
    <text evidence="1">Belongs to the plant acyltransferase family.</text>
</comment>
<dbReference type="Pfam" id="PF02458">
    <property type="entry name" value="Transferase"/>
    <property type="match status" value="2"/>
</dbReference>
<accession>A0ABM3I078</accession>
<dbReference type="Proteomes" id="UP001652623">
    <property type="component" value="Chromosome 12"/>
</dbReference>
<evidence type="ECO:0000256" key="1">
    <source>
        <dbReference type="ARBA" id="ARBA00009861"/>
    </source>
</evidence>
<dbReference type="RefSeq" id="XP_048317912.2">
    <property type="nucleotide sequence ID" value="XM_048461955.2"/>
</dbReference>
<sequence>MAGKLKDEISVYCNDEGALFVEANVDCNLYEFLTKPDAKLLNHFPPTNDPTTRDFAPGCMGIIQFTRFQCGGTAISLDFKFARLQPNCVLKATAKLHAPTRKVDDEEIRVRSFKDCWLKAKVGPIRKQYPSRVEVVLALILKGVMSASRSITGSTRPSVLFQAVDLRRRMNPPLPKNFIGNLFWLAPLVIKEDEMDLKIMVYEMKEAVNSFSLKASKFNGEEGFSVIREFFKGRECYKDMERYSCASWCKFPLYETDYGFGKPVWVSSTIVAFKNTIVLVDTKQGDGIEAWVALEEENMLIFEGKL</sequence>
<keyword evidence="3" id="KW-0012">Acyltransferase</keyword>
<evidence type="ECO:0000313" key="4">
    <source>
        <dbReference type="Proteomes" id="UP001652623"/>
    </source>
</evidence>
<protein>
    <submittedName>
        <fullName evidence="5">(13S,14R)-1,13-dihydroxy-N-methylcanadine 13-O-acetyltransferase AT1</fullName>
    </submittedName>
</protein>
<keyword evidence="4" id="KW-1185">Reference proteome</keyword>
<dbReference type="InterPro" id="IPR023213">
    <property type="entry name" value="CAT-like_dom_sf"/>
</dbReference>
<keyword evidence="2" id="KW-0808">Transferase</keyword>
<dbReference type="GeneID" id="107428406"/>
<evidence type="ECO:0000313" key="5">
    <source>
        <dbReference type="RefSeq" id="XP_048317912.2"/>
    </source>
</evidence>
<name>A0ABM3I078_ZIZJJ</name>
<dbReference type="Gene3D" id="3.30.559.10">
    <property type="entry name" value="Chloramphenicol acetyltransferase-like domain"/>
    <property type="match status" value="2"/>
</dbReference>
<proteinExistence type="inferred from homology"/>
<reference evidence="5" key="1">
    <citation type="submission" date="2025-08" db="UniProtKB">
        <authorList>
            <consortium name="RefSeq"/>
        </authorList>
    </citation>
    <scope>IDENTIFICATION</scope>
    <source>
        <tissue evidence="5">Seedling</tissue>
    </source>
</reference>
<gene>
    <name evidence="5" type="primary">LOC107428406</name>
</gene>
<evidence type="ECO:0000256" key="2">
    <source>
        <dbReference type="ARBA" id="ARBA00022679"/>
    </source>
</evidence>
<evidence type="ECO:0000256" key="3">
    <source>
        <dbReference type="ARBA" id="ARBA00023315"/>
    </source>
</evidence>
<dbReference type="PANTHER" id="PTHR31623:SF122">
    <property type="entry name" value="HXXXD-TYPE ACYL-TRANSFERASE FAMILY PROTEIN"/>
    <property type="match status" value="1"/>
</dbReference>
<organism evidence="4 5">
    <name type="scientific">Ziziphus jujuba</name>
    <name type="common">Chinese jujube</name>
    <name type="synonym">Ziziphus sativa</name>
    <dbReference type="NCBI Taxonomy" id="326968"/>
    <lineage>
        <taxon>Eukaryota</taxon>
        <taxon>Viridiplantae</taxon>
        <taxon>Streptophyta</taxon>
        <taxon>Embryophyta</taxon>
        <taxon>Tracheophyta</taxon>
        <taxon>Spermatophyta</taxon>
        <taxon>Magnoliopsida</taxon>
        <taxon>eudicotyledons</taxon>
        <taxon>Gunneridae</taxon>
        <taxon>Pentapetalae</taxon>
        <taxon>rosids</taxon>
        <taxon>fabids</taxon>
        <taxon>Rosales</taxon>
        <taxon>Rhamnaceae</taxon>
        <taxon>Paliureae</taxon>
        <taxon>Ziziphus</taxon>
    </lineage>
</organism>